<keyword evidence="6" id="KW-0472">Membrane</keyword>
<dbReference type="InterPro" id="IPR015919">
    <property type="entry name" value="Cadherin-like_sf"/>
</dbReference>
<dbReference type="CDD" id="cd11304">
    <property type="entry name" value="Cadherin_repeat"/>
    <property type="match status" value="1"/>
</dbReference>
<keyword evidence="4 7" id="KW-0106">Calcium</keyword>
<keyword evidence="3" id="KW-0677">Repeat</keyword>
<dbReference type="InterPro" id="IPR020894">
    <property type="entry name" value="Cadherin_CS"/>
</dbReference>
<keyword evidence="10" id="KW-1185">Reference proteome</keyword>
<evidence type="ECO:0000256" key="1">
    <source>
        <dbReference type="ARBA" id="ARBA00004370"/>
    </source>
</evidence>
<dbReference type="PROSITE" id="PS00232">
    <property type="entry name" value="CADHERIN_1"/>
    <property type="match status" value="1"/>
</dbReference>
<protein>
    <recommendedName>
        <fullName evidence="8">Cadherin domain-containing protein</fullName>
    </recommendedName>
</protein>
<dbReference type="GO" id="GO:0007156">
    <property type="term" value="P:homophilic cell adhesion via plasma membrane adhesion molecules"/>
    <property type="evidence" value="ECO:0007669"/>
    <property type="project" value="InterPro"/>
</dbReference>
<feature type="domain" description="Cadherin" evidence="8">
    <location>
        <begin position="10"/>
        <end position="51"/>
    </location>
</feature>
<evidence type="ECO:0000256" key="7">
    <source>
        <dbReference type="PROSITE-ProRule" id="PRU00043"/>
    </source>
</evidence>
<dbReference type="PROSITE" id="PS50268">
    <property type="entry name" value="CADHERIN_2"/>
    <property type="match status" value="1"/>
</dbReference>
<proteinExistence type="predicted"/>
<dbReference type="InterPro" id="IPR002126">
    <property type="entry name" value="Cadherin-like_dom"/>
</dbReference>
<evidence type="ECO:0000256" key="4">
    <source>
        <dbReference type="ARBA" id="ARBA00022837"/>
    </source>
</evidence>
<dbReference type="PANTHER" id="PTHR24026:SF126">
    <property type="entry name" value="PROTOCADHERIN FAT 4"/>
    <property type="match status" value="1"/>
</dbReference>
<dbReference type="Proteomes" id="UP000326759">
    <property type="component" value="Unassembled WGS sequence"/>
</dbReference>
<comment type="subcellular location">
    <subcellularLocation>
        <location evidence="1">Membrane</location>
    </subcellularLocation>
</comment>
<evidence type="ECO:0000256" key="5">
    <source>
        <dbReference type="ARBA" id="ARBA00022989"/>
    </source>
</evidence>
<dbReference type="PRINTS" id="PR00205">
    <property type="entry name" value="CADHERIN"/>
</dbReference>
<evidence type="ECO:0000313" key="10">
    <source>
        <dbReference type="Proteomes" id="UP000326759"/>
    </source>
</evidence>
<dbReference type="Gene3D" id="2.60.40.60">
    <property type="entry name" value="Cadherins"/>
    <property type="match status" value="2"/>
</dbReference>
<evidence type="ECO:0000259" key="8">
    <source>
        <dbReference type="PROSITE" id="PS50268"/>
    </source>
</evidence>
<dbReference type="AlphaFoldDB" id="A0A5N5TBE3"/>
<dbReference type="SUPFAM" id="SSF49313">
    <property type="entry name" value="Cadherin-like"/>
    <property type="match status" value="1"/>
</dbReference>
<dbReference type="GO" id="GO:0005509">
    <property type="term" value="F:calcium ion binding"/>
    <property type="evidence" value="ECO:0007669"/>
    <property type="project" value="UniProtKB-UniRule"/>
</dbReference>
<evidence type="ECO:0000256" key="3">
    <source>
        <dbReference type="ARBA" id="ARBA00022737"/>
    </source>
</evidence>
<dbReference type="EMBL" id="SEYY01004390">
    <property type="protein sequence ID" value="KAB7503812.1"/>
    <property type="molecule type" value="Genomic_DNA"/>
</dbReference>
<sequence length="93" mass="10230">MERFVNIIVEKKKSLKSIYIVQMDASGTPRLTGTGTISILVEDKNDHAPVFPNSHYRIDVSESVEPGSPILTVAAKDKDAGFNINNIVNTCIR</sequence>
<dbReference type="PANTHER" id="PTHR24026">
    <property type="entry name" value="FAT ATYPICAL CADHERIN-RELATED"/>
    <property type="match status" value="1"/>
</dbReference>
<comment type="caution">
    <text evidence="9">The sequence shown here is derived from an EMBL/GenBank/DDBJ whole genome shotgun (WGS) entry which is preliminary data.</text>
</comment>
<gene>
    <name evidence="9" type="ORF">Anas_03316</name>
</gene>
<evidence type="ECO:0000256" key="2">
    <source>
        <dbReference type="ARBA" id="ARBA00022692"/>
    </source>
</evidence>
<accession>A0A5N5TBE3</accession>
<organism evidence="9 10">
    <name type="scientific">Armadillidium nasatum</name>
    <dbReference type="NCBI Taxonomy" id="96803"/>
    <lineage>
        <taxon>Eukaryota</taxon>
        <taxon>Metazoa</taxon>
        <taxon>Ecdysozoa</taxon>
        <taxon>Arthropoda</taxon>
        <taxon>Crustacea</taxon>
        <taxon>Multicrustacea</taxon>
        <taxon>Malacostraca</taxon>
        <taxon>Eumalacostraca</taxon>
        <taxon>Peracarida</taxon>
        <taxon>Isopoda</taxon>
        <taxon>Oniscidea</taxon>
        <taxon>Crinocheta</taxon>
        <taxon>Armadillidiidae</taxon>
        <taxon>Armadillidium</taxon>
    </lineage>
</organism>
<name>A0A5N5TBE3_9CRUS</name>
<keyword evidence="2" id="KW-0812">Transmembrane</keyword>
<reference evidence="9 10" key="1">
    <citation type="journal article" date="2019" name="PLoS Biol.">
        <title>Sex chromosomes control vertical transmission of feminizing Wolbachia symbionts in an isopod.</title>
        <authorList>
            <person name="Becking T."/>
            <person name="Chebbi M.A."/>
            <person name="Giraud I."/>
            <person name="Moumen B."/>
            <person name="Laverre T."/>
            <person name="Caubet Y."/>
            <person name="Peccoud J."/>
            <person name="Gilbert C."/>
            <person name="Cordaux R."/>
        </authorList>
    </citation>
    <scope>NUCLEOTIDE SEQUENCE [LARGE SCALE GENOMIC DNA]</scope>
    <source>
        <strain evidence="9">ANa2</strain>
        <tissue evidence="9">Whole body excluding digestive tract and cuticle</tissue>
    </source>
</reference>
<evidence type="ECO:0000256" key="6">
    <source>
        <dbReference type="ARBA" id="ARBA00023136"/>
    </source>
</evidence>
<keyword evidence="5" id="KW-1133">Transmembrane helix</keyword>
<dbReference type="GO" id="GO:0005886">
    <property type="term" value="C:plasma membrane"/>
    <property type="evidence" value="ECO:0007669"/>
    <property type="project" value="UniProtKB-SubCell"/>
</dbReference>
<dbReference type="OrthoDB" id="6508065at2759"/>
<evidence type="ECO:0000313" key="9">
    <source>
        <dbReference type="EMBL" id="KAB7503812.1"/>
    </source>
</evidence>